<dbReference type="AlphaFoldDB" id="M2T6C0"/>
<evidence type="ECO:0000313" key="1">
    <source>
        <dbReference type="EMBL" id="EMD82054.1"/>
    </source>
</evidence>
<proteinExistence type="predicted"/>
<evidence type="ECO:0000313" key="2">
    <source>
        <dbReference type="Proteomes" id="UP000011717"/>
    </source>
</evidence>
<keyword evidence="2" id="KW-1185">Reference proteome</keyword>
<organism evidence="1 2">
    <name type="scientific">Pacificimonas flava</name>
    <dbReference type="NCBI Taxonomy" id="1234595"/>
    <lineage>
        <taxon>Bacteria</taxon>
        <taxon>Pseudomonadati</taxon>
        <taxon>Pseudomonadota</taxon>
        <taxon>Alphaproteobacteria</taxon>
        <taxon>Sphingomonadales</taxon>
        <taxon>Sphingosinicellaceae</taxon>
        <taxon>Pacificimonas</taxon>
    </lineage>
</organism>
<comment type="caution">
    <text evidence="1">The sequence shown here is derived from an EMBL/GenBank/DDBJ whole genome shotgun (WGS) entry which is preliminary data.</text>
</comment>
<accession>M2T6C0</accession>
<protein>
    <submittedName>
        <fullName evidence="1">Uncharacterized protein</fullName>
    </submittedName>
</protein>
<dbReference type="EMBL" id="AMRV01000010">
    <property type="protein sequence ID" value="EMD82054.1"/>
    <property type="molecule type" value="Genomic_DNA"/>
</dbReference>
<name>M2T6C0_9SPHN</name>
<sequence>MVFAAIERGAAVNAIARTSGNSGELLKYSEVQLGNEMPPAFPMSGGPR</sequence>
<reference evidence="1 2" key="1">
    <citation type="journal article" date="2013" name="Genome Announc.">
        <title>Draft Genome Sequence of Strain JLT2015T, Belonging to the Family Sphingomonadaceae of the Alphaproteobacteria.</title>
        <authorList>
            <person name="Tang K."/>
            <person name="Liu K."/>
            <person name="Li S."/>
            <person name="Jiao N."/>
        </authorList>
    </citation>
    <scope>NUCLEOTIDE SEQUENCE [LARGE SCALE GENOMIC DNA]</scope>
    <source>
        <strain evidence="1 2">JLT2015</strain>
    </source>
</reference>
<gene>
    <name evidence="1" type="ORF">C725_2542</name>
</gene>
<dbReference type="Proteomes" id="UP000011717">
    <property type="component" value="Unassembled WGS sequence"/>
</dbReference>